<proteinExistence type="predicted"/>
<evidence type="ECO:0000313" key="2">
    <source>
        <dbReference type="Proteomes" id="UP000183107"/>
    </source>
</evidence>
<dbReference type="EMBL" id="FOVJ01000002">
    <property type="protein sequence ID" value="SFN69509.1"/>
    <property type="molecule type" value="Genomic_DNA"/>
</dbReference>
<dbReference type="AlphaFoldDB" id="A0A1I5B4S6"/>
<gene>
    <name evidence="1" type="ORF">SAMN05216386_1657</name>
</gene>
<protein>
    <submittedName>
        <fullName evidence="1">Uncharacterized protein</fullName>
    </submittedName>
</protein>
<name>A0A1I5B4S6_9PROT</name>
<dbReference type="Proteomes" id="UP000183107">
    <property type="component" value="Unassembled WGS sequence"/>
</dbReference>
<keyword evidence="2" id="KW-1185">Reference proteome</keyword>
<organism evidence="1 2">
    <name type="scientific">Nitrosospira briensis</name>
    <dbReference type="NCBI Taxonomy" id="35799"/>
    <lineage>
        <taxon>Bacteria</taxon>
        <taxon>Pseudomonadati</taxon>
        <taxon>Pseudomonadota</taxon>
        <taxon>Betaproteobacteria</taxon>
        <taxon>Nitrosomonadales</taxon>
        <taxon>Nitrosomonadaceae</taxon>
        <taxon>Nitrosospira</taxon>
    </lineage>
</organism>
<reference evidence="2" key="1">
    <citation type="submission" date="2016-10" db="EMBL/GenBank/DDBJ databases">
        <authorList>
            <person name="Varghese N."/>
        </authorList>
    </citation>
    <scope>NUCLEOTIDE SEQUENCE [LARGE SCALE GENOMIC DNA]</scope>
    <source>
        <strain evidence="2">Nsp8</strain>
    </source>
</reference>
<sequence>MAAQSKGTSVPVTSITYNKLLTVQNSLCEASSVVHFWRGIFFKATDKGDGIELSPEESCGFIHLMDDLSKRIESLICELDECREGARHG</sequence>
<evidence type="ECO:0000313" key="1">
    <source>
        <dbReference type="EMBL" id="SFN69509.1"/>
    </source>
</evidence>
<accession>A0A1I5B4S6</accession>